<dbReference type="Pfam" id="PF00015">
    <property type="entry name" value="MCPsignal"/>
    <property type="match status" value="1"/>
</dbReference>
<evidence type="ECO:0000259" key="3">
    <source>
        <dbReference type="PROSITE" id="PS50111"/>
    </source>
</evidence>
<dbReference type="CDD" id="cd00130">
    <property type="entry name" value="PAS"/>
    <property type="match status" value="1"/>
</dbReference>
<dbReference type="GO" id="GO:0004888">
    <property type="term" value="F:transmembrane signaling receptor activity"/>
    <property type="evidence" value="ECO:0007669"/>
    <property type="project" value="InterPro"/>
</dbReference>
<dbReference type="FunFam" id="1.10.287.950:FF:000001">
    <property type="entry name" value="Methyl-accepting chemotaxis sensory transducer"/>
    <property type="match status" value="1"/>
</dbReference>
<dbReference type="InterPro" id="IPR013655">
    <property type="entry name" value="PAS_fold_3"/>
</dbReference>
<dbReference type="Gene3D" id="1.10.287.950">
    <property type="entry name" value="Methyl-accepting chemotaxis protein"/>
    <property type="match status" value="1"/>
</dbReference>
<dbReference type="GO" id="GO:0007165">
    <property type="term" value="P:signal transduction"/>
    <property type="evidence" value="ECO:0007669"/>
    <property type="project" value="UniProtKB-KW"/>
</dbReference>
<dbReference type="EMBL" id="UOFT01000039">
    <property type="protein sequence ID" value="VAW94669.1"/>
    <property type="molecule type" value="Genomic_DNA"/>
</dbReference>
<accession>A0A3B1A8X5</accession>
<evidence type="ECO:0000259" key="4">
    <source>
        <dbReference type="PROSITE" id="PS50112"/>
    </source>
</evidence>
<keyword evidence="1" id="KW-0807">Transducer</keyword>
<dbReference type="SUPFAM" id="SSF58104">
    <property type="entry name" value="Methyl-accepting chemotaxis protein (MCP) signaling domain"/>
    <property type="match status" value="1"/>
</dbReference>
<dbReference type="PANTHER" id="PTHR32089:SF112">
    <property type="entry name" value="LYSOZYME-LIKE PROTEIN-RELATED"/>
    <property type="match status" value="1"/>
</dbReference>
<dbReference type="CDD" id="cd11386">
    <property type="entry name" value="MCP_signal"/>
    <property type="match status" value="1"/>
</dbReference>
<feature type="domain" description="PAS" evidence="4">
    <location>
        <begin position="21"/>
        <end position="60"/>
    </location>
</feature>
<evidence type="ECO:0000313" key="5">
    <source>
        <dbReference type="EMBL" id="VAW94669.1"/>
    </source>
</evidence>
<protein>
    <submittedName>
        <fullName evidence="5">Methyl-accepting chemotaxis sensor/transducer protein</fullName>
    </submittedName>
</protein>
<dbReference type="AlphaFoldDB" id="A0A3B1A8X5"/>
<dbReference type="Pfam" id="PF08447">
    <property type="entry name" value="PAS_3"/>
    <property type="match status" value="1"/>
</dbReference>
<dbReference type="SUPFAM" id="SSF55785">
    <property type="entry name" value="PYP-like sensor domain (PAS domain)"/>
    <property type="match status" value="1"/>
</dbReference>
<evidence type="ECO:0000256" key="1">
    <source>
        <dbReference type="ARBA" id="ARBA00023224"/>
    </source>
</evidence>
<dbReference type="PROSITE" id="PS50112">
    <property type="entry name" value="PAS"/>
    <property type="match status" value="1"/>
</dbReference>
<dbReference type="PANTHER" id="PTHR32089">
    <property type="entry name" value="METHYL-ACCEPTING CHEMOTAXIS PROTEIN MCPB"/>
    <property type="match status" value="1"/>
</dbReference>
<evidence type="ECO:0000256" key="2">
    <source>
        <dbReference type="ARBA" id="ARBA00029447"/>
    </source>
</evidence>
<dbReference type="GO" id="GO:0006935">
    <property type="term" value="P:chemotaxis"/>
    <property type="evidence" value="ECO:0007669"/>
    <property type="project" value="InterPro"/>
</dbReference>
<dbReference type="PRINTS" id="PR00260">
    <property type="entry name" value="CHEMTRNSDUCR"/>
</dbReference>
<dbReference type="InterPro" id="IPR035965">
    <property type="entry name" value="PAS-like_dom_sf"/>
</dbReference>
<feature type="domain" description="Methyl-accepting transducer" evidence="3">
    <location>
        <begin position="250"/>
        <end position="486"/>
    </location>
</feature>
<dbReference type="Gene3D" id="3.30.450.20">
    <property type="entry name" value="PAS domain"/>
    <property type="match status" value="1"/>
</dbReference>
<gene>
    <name evidence="5" type="ORF">MNBD_GAMMA23-2350</name>
</gene>
<dbReference type="GO" id="GO:0016020">
    <property type="term" value="C:membrane"/>
    <property type="evidence" value="ECO:0007669"/>
    <property type="project" value="InterPro"/>
</dbReference>
<sequence>MKNNLPINDTEHELANNEVIISATDLKGAITRTNETFKTISGFSDEELFGKNHNVVRHPDMPPAAFADLWNTMKQDKPWMGIVKNRCKDGSFYWVDAFVTPLVENGKILGYNSTRVKAGKESINRAKKLYQAIWVNKLKLPKFKLDYAAKLTGLFSSLQLIALASLFFSAQISMLAATVAWISVSVLGYFLAKMLLKPIATLAAQARADIHNPLAQYIYTGRHDEAGQIELSKKMLAAMNRTNLKRLDEVSGKLASHAVETADLVGDTRKGIQRQLSEIEQVATAMNEMTATVQEVARNTQSASDVANNANEQASIGVAKISATVQVIESLSADIKETEQSIQELADNSVEIGSVLDVIKGVAEQTNLLALNAAIEAARAGEQGRGFAVVADEVRTLASRTQESTKEIQTMIEKIQQGTQSAVDKMADVRQRSNEGMENVVTSSDAIQEMKKAVETMSSLNIQIASAAEEQSVVSGTIAENIENISMVSQSTDTTATEMLATTQDLSELANNIHTMINQFEEAIKQ</sequence>
<comment type="similarity">
    <text evidence="2">Belongs to the methyl-accepting chemotaxis (MCP) protein family.</text>
</comment>
<dbReference type="NCBIfam" id="TIGR00229">
    <property type="entry name" value="sensory_box"/>
    <property type="match status" value="1"/>
</dbReference>
<organism evidence="5">
    <name type="scientific">hydrothermal vent metagenome</name>
    <dbReference type="NCBI Taxonomy" id="652676"/>
    <lineage>
        <taxon>unclassified sequences</taxon>
        <taxon>metagenomes</taxon>
        <taxon>ecological metagenomes</taxon>
    </lineage>
</organism>
<reference evidence="5" key="1">
    <citation type="submission" date="2018-06" db="EMBL/GenBank/DDBJ databases">
        <authorList>
            <person name="Zhirakovskaya E."/>
        </authorList>
    </citation>
    <scope>NUCLEOTIDE SEQUENCE</scope>
</reference>
<name>A0A3B1A8X5_9ZZZZ</name>
<proteinExistence type="inferred from homology"/>
<dbReference type="SMART" id="SM00283">
    <property type="entry name" value="MA"/>
    <property type="match status" value="1"/>
</dbReference>
<dbReference type="PROSITE" id="PS50111">
    <property type="entry name" value="CHEMOTAXIS_TRANSDUC_2"/>
    <property type="match status" value="1"/>
</dbReference>
<dbReference type="InterPro" id="IPR004090">
    <property type="entry name" value="Chemotax_Me-accpt_rcpt"/>
</dbReference>
<dbReference type="InterPro" id="IPR000014">
    <property type="entry name" value="PAS"/>
</dbReference>
<dbReference type="InterPro" id="IPR004089">
    <property type="entry name" value="MCPsignal_dom"/>
</dbReference>